<accession>A0A0N1HKT3</accession>
<dbReference type="SUPFAM" id="SSF57701">
    <property type="entry name" value="Zn2/Cys6 DNA-binding domain"/>
    <property type="match status" value="1"/>
</dbReference>
<dbReference type="GO" id="GO:0000981">
    <property type="term" value="F:DNA-binding transcription factor activity, RNA polymerase II-specific"/>
    <property type="evidence" value="ECO:0007669"/>
    <property type="project" value="InterPro"/>
</dbReference>
<evidence type="ECO:0000256" key="4">
    <source>
        <dbReference type="ARBA" id="ARBA00023163"/>
    </source>
</evidence>
<dbReference type="OrthoDB" id="5319341at2759"/>
<dbReference type="PANTHER" id="PTHR37534">
    <property type="entry name" value="TRANSCRIPTIONAL ACTIVATOR PROTEIN UGA3"/>
    <property type="match status" value="1"/>
</dbReference>
<name>A0A0N1HKT3_9EURO</name>
<dbReference type="InterPro" id="IPR021858">
    <property type="entry name" value="Fun_TF"/>
</dbReference>
<reference evidence="8 9" key="1">
    <citation type="submission" date="2015-06" db="EMBL/GenBank/DDBJ databases">
        <title>Draft genome of the ant-associated black yeast Phialophora attae CBS 131958.</title>
        <authorList>
            <person name="Moreno L.F."/>
            <person name="Stielow B.J."/>
            <person name="de Hoog S."/>
            <person name="Vicente V.A."/>
            <person name="Weiss V.A."/>
            <person name="de Vries M."/>
            <person name="Cruz L.M."/>
            <person name="Souza E.M."/>
        </authorList>
    </citation>
    <scope>NUCLEOTIDE SEQUENCE [LARGE SCALE GENOMIC DNA]</scope>
    <source>
        <strain evidence="8 9">CBS 131958</strain>
    </source>
</reference>
<dbReference type="STRING" id="1664694.A0A0N1HKT3"/>
<feature type="compositionally biased region" description="Basic residues" evidence="6">
    <location>
        <begin position="24"/>
        <end position="34"/>
    </location>
</feature>
<evidence type="ECO:0000256" key="6">
    <source>
        <dbReference type="SAM" id="MobiDB-lite"/>
    </source>
</evidence>
<dbReference type="GeneID" id="28731025"/>
<dbReference type="Pfam" id="PF00172">
    <property type="entry name" value="Zn_clus"/>
    <property type="match status" value="1"/>
</dbReference>
<comment type="caution">
    <text evidence="8">The sequence shown here is derived from an EMBL/GenBank/DDBJ whole genome shotgun (WGS) entry which is preliminary data.</text>
</comment>
<dbReference type="PROSITE" id="PS00463">
    <property type="entry name" value="ZN2_CY6_FUNGAL_1"/>
    <property type="match status" value="1"/>
</dbReference>
<feature type="domain" description="Zn(2)-C6 fungal-type" evidence="7">
    <location>
        <begin position="38"/>
        <end position="68"/>
    </location>
</feature>
<dbReference type="SMART" id="SM00066">
    <property type="entry name" value="GAL4"/>
    <property type="match status" value="1"/>
</dbReference>
<dbReference type="CDD" id="cd00067">
    <property type="entry name" value="GAL4"/>
    <property type="match status" value="1"/>
</dbReference>
<evidence type="ECO:0000313" key="8">
    <source>
        <dbReference type="EMBL" id="KPI37414.1"/>
    </source>
</evidence>
<organism evidence="8 9">
    <name type="scientific">Cyphellophora attinorum</name>
    <dbReference type="NCBI Taxonomy" id="1664694"/>
    <lineage>
        <taxon>Eukaryota</taxon>
        <taxon>Fungi</taxon>
        <taxon>Dikarya</taxon>
        <taxon>Ascomycota</taxon>
        <taxon>Pezizomycotina</taxon>
        <taxon>Eurotiomycetes</taxon>
        <taxon>Chaetothyriomycetidae</taxon>
        <taxon>Chaetothyriales</taxon>
        <taxon>Cyphellophoraceae</taxon>
        <taxon>Cyphellophora</taxon>
    </lineage>
</organism>
<evidence type="ECO:0000256" key="1">
    <source>
        <dbReference type="ARBA" id="ARBA00004123"/>
    </source>
</evidence>
<dbReference type="AlphaFoldDB" id="A0A0N1HKT3"/>
<proteinExistence type="predicted"/>
<gene>
    <name evidence="8" type="ORF">AB675_10378</name>
</gene>
<dbReference type="Gene3D" id="4.10.240.10">
    <property type="entry name" value="Zn(2)-C6 fungal-type DNA-binding domain"/>
    <property type="match status" value="1"/>
</dbReference>
<sequence>MASPSNEEEQQSAEGLPDRAVASPRKKGRGRGLRTRSGCLTCRKRHVKCDEARPACTQCTRNRKTCSYVVNREDGSRAATTEVASPVTASAPAPAPAPAPASAPASAPKSNSNGHGPEPGTVTTNLEYQSSGFSNTEVTQNMTATGASPASIDQPVGIATARWFGMLAGDAELEFRTSPQQNLPESPATVNSQLPVSVPVHVGLSDSPFTQSYRSDDLWSERLSWQSPTRLTLQDAEQQLFDVFVQRISLWLDLLDPYRNFASLVPRLALWNVGLLNAVLTLALRHESLQTTSVESPFARRDALQYYHETLHYLSKALQYPSYHTSDELLATTIIISAYEMLDGSSRDWERHLQGVFWIQRSQVIHGDSGGLRGAIWWTWLCQDVWAAFRDRRRVFTFWRPERKLAQLGPAELAARSVFILARVVDYCSAGQTAETPSGFIEKSRHAEQLSVLLDEWADLLTPQFTPLPRYASKEAVFKEIFIHPPLYGVAIQVHHAARLLILLHRPTLGGLHESLKRQAVIDGHVEQIGGIASTLTDYASGTLSSQCLYIAGLSTFNQRYRDEILRQIQLCRSRTGWQATSMEDELKFHWEQHSGF</sequence>
<dbReference type="Pfam" id="PF11951">
    <property type="entry name" value="Fungal_trans_2"/>
    <property type="match status" value="1"/>
</dbReference>
<evidence type="ECO:0000256" key="3">
    <source>
        <dbReference type="ARBA" id="ARBA00023125"/>
    </source>
</evidence>
<dbReference type="GO" id="GO:0008270">
    <property type="term" value="F:zinc ion binding"/>
    <property type="evidence" value="ECO:0007669"/>
    <property type="project" value="InterPro"/>
</dbReference>
<evidence type="ECO:0000259" key="7">
    <source>
        <dbReference type="PROSITE" id="PS50048"/>
    </source>
</evidence>
<evidence type="ECO:0000313" key="9">
    <source>
        <dbReference type="Proteomes" id="UP000038010"/>
    </source>
</evidence>
<dbReference type="PANTHER" id="PTHR37534:SF3">
    <property type="entry name" value="ZN(II)2CYS6 TRANSCRIPTION FACTOR (EUROFUNG)"/>
    <property type="match status" value="1"/>
</dbReference>
<protein>
    <recommendedName>
        <fullName evidence="7">Zn(2)-C6 fungal-type domain-containing protein</fullName>
    </recommendedName>
</protein>
<keyword evidence="3" id="KW-0238">DNA-binding</keyword>
<dbReference type="GO" id="GO:0005634">
    <property type="term" value="C:nucleus"/>
    <property type="evidence" value="ECO:0007669"/>
    <property type="project" value="UniProtKB-SubCell"/>
</dbReference>
<dbReference type="PROSITE" id="PS50048">
    <property type="entry name" value="ZN2_CY6_FUNGAL_2"/>
    <property type="match status" value="1"/>
</dbReference>
<dbReference type="CDD" id="cd12148">
    <property type="entry name" value="fungal_TF_MHR"/>
    <property type="match status" value="1"/>
</dbReference>
<dbReference type="InterPro" id="IPR001138">
    <property type="entry name" value="Zn2Cys6_DnaBD"/>
</dbReference>
<dbReference type="RefSeq" id="XP_017997377.1">
    <property type="nucleotide sequence ID" value="XM_018139145.1"/>
</dbReference>
<dbReference type="GO" id="GO:0045944">
    <property type="term" value="P:positive regulation of transcription by RNA polymerase II"/>
    <property type="evidence" value="ECO:0007669"/>
    <property type="project" value="TreeGrafter"/>
</dbReference>
<dbReference type="Proteomes" id="UP000038010">
    <property type="component" value="Unassembled WGS sequence"/>
</dbReference>
<keyword evidence="2" id="KW-0805">Transcription regulation</keyword>
<comment type="subcellular location">
    <subcellularLocation>
        <location evidence="1">Nucleus</location>
    </subcellularLocation>
</comment>
<feature type="region of interest" description="Disordered" evidence="6">
    <location>
        <begin position="74"/>
        <end position="127"/>
    </location>
</feature>
<keyword evidence="9" id="KW-1185">Reference proteome</keyword>
<dbReference type="GO" id="GO:0000976">
    <property type="term" value="F:transcription cis-regulatory region binding"/>
    <property type="evidence" value="ECO:0007669"/>
    <property type="project" value="TreeGrafter"/>
</dbReference>
<keyword evidence="5" id="KW-0539">Nucleus</keyword>
<feature type="compositionally biased region" description="Acidic residues" evidence="6">
    <location>
        <begin position="1"/>
        <end position="11"/>
    </location>
</feature>
<keyword evidence="4" id="KW-0804">Transcription</keyword>
<dbReference type="VEuPathDB" id="FungiDB:AB675_10378"/>
<dbReference type="InterPro" id="IPR036864">
    <property type="entry name" value="Zn2-C6_fun-type_DNA-bd_sf"/>
</dbReference>
<evidence type="ECO:0000256" key="5">
    <source>
        <dbReference type="ARBA" id="ARBA00023242"/>
    </source>
</evidence>
<feature type="region of interest" description="Disordered" evidence="6">
    <location>
        <begin position="1"/>
        <end position="36"/>
    </location>
</feature>
<evidence type="ECO:0000256" key="2">
    <source>
        <dbReference type="ARBA" id="ARBA00023015"/>
    </source>
</evidence>
<dbReference type="EMBL" id="LFJN01000024">
    <property type="protein sequence ID" value="KPI37414.1"/>
    <property type="molecule type" value="Genomic_DNA"/>
</dbReference>